<name>D6TFA9_KTERA</name>
<reference evidence="2 3" key="1">
    <citation type="journal article" date="2011" name="Stand. Genomic Sci.">
        <title>Non-contiguous finished genome sequence and contextual data of the filamentous soil bacterium Ktedonobacter racemifer type strain (SOSP1-21).</title>
        <authorList>
            <person name="Chang Y.J."/>
            <person name="Land M."/>
            <person name="Hauser L."/>
            <person name="Chertkov O."/>
            <person name="Del Rio T.G."/>
            <person name="Nolan M."/>
            <person name="Copeland A."/>
            <person name="Tice H."/>
            <person name="Cheng J.F."/>
            <person name="Lucas S."/>
            <person name="Han C."/>
            <person name="Goodwin L."/>
            <person name="Pitluck S."/>
            <person name="Ivanova N."/>
            <person name="Ovchinikova G."/>
            <person name="Pati A."/>
            <person name="Chen A."/>
            <person name="Palaniappan K."/>
            <person name="Mavromatis K."/>
            <person name="Liolios K."/>
            <person name="Brettin T."/>
            <person name="Fiebig A."/>
            <person name="Rohde M."/>
            <person name="Abt B."/>
            <person name="Goker M."/>
            <person name="Detter J.C."/>
            <person name="Woyke T."/>
            <person name="Bristow J."/>
            <person name="Eisen J.A."/>
            <person name="Markowitz V."/>
            <person name="Hugenholtz P."/>
            <person name="Kyrpides N.C."/>
            <person name="Klenk H.P."/>
            <person name="Lapidus A."/>
        </authorList>
    </citation>
    <scope>NUCLEOTIDE SEQUENCE [LARGE SCALE GENOMIC DNA]</scope>
    <source>
        <strain evidence="3">DSM 44963</strain>
    </source>
</reference>
<feature type="domain" description="Methyltransferase type 11" evidence="1">
    <location>
        <begin position="49"/>
        <end position="145"/>
    </location>
</feature>
<keyword evidence="2" id="KW-0489">Methyltransferase</keyword>
<evidence type="ECO:0000259" key="1">
    <source>
        <dbReference type="Pfam" id="PF08241"/>
    </source>
</evidence>
<dbReference type="Pfam" id="PF08241">
    <property type="entry name" value="Methyltransf_11"/>
    <property type="match status" value="1"/>
</dbReference>
<dbReference type="InterPro" id="IPR029063">
    <property type="entry name" value="SAM-dependent_MTases_sf"/>
</dbReference>
<dbReference type="Proteomes" id="UP000004508">
    <property type="component" value="Unassembled WGS sequence"/>
</dbReference>
<dbReference type="RefSeq" id="WP_007907958.1">
    <property type="nucleotide sequence ID" value="NZ_ADVG01000001.1"/>
</dbReference>
<dbReference type="SUPFAM" id="SSF53335">
    <property type="entry name" value="S-adenosyl-L-methionine-dependent methyltransferases"/>
    <property type="match status" value="1"/>
</dbReference>
<dbReference type="AlphaFoldDB" id="D6TFA9"/>
<dbReference type="GO" id="GO:0032259">
    <property type="term" value="P:methylation"/>
    <property type="evidence" value="ECO:0007669"/>
    <property type="project" value="UniProtKB-KW"/>
</dbReference>
<dbReference type="InterPro" id="IPR013216">
    <property type="entry name" value="Methyltransf_11"/>
</dbReference>
<dbReference type="PANTHER" id="PTHR42912:SF95">
    <property type="entry name" value="METHYLTRANSFERASE TYPE 11 DOMAIN-CONTAINING PROTEIN"/>
    <property type="match status" value="1"/>
</dbReference>
<sequence>MLPTLRKALFETLYRNRYLYRFASTVPFAGQWRTWQRLVLSRIQGQHVLELGCGLGDLLADMLEAGYTCQAVEHSPEMVSAARDTLRKRHVGTSGLIIQGSAQALPFGDASFDTVVSTFPSEYIFHPDTIAEIARVLRPGGRLIVVLGSQLLPVGAIQPILVLLQLLVYGPRKRSASTRGGQQQNIIGEEFVTDVLPYAEFGRLIPLERFNLRRRSERIRSSRWEVDITIGEKLS</sequence>
<proteinExistence type="predicted"/>
<accession>D6TFA9</accession>
<dbReference type="STRING" id="485913.Krac_12132"/>
<protein>
    <submittedName>
        <fullName evidence="2">Methyltransferase type 11</fullName>
    </submittedName>
</protein>
<organism evidence="2 3">
    <name type="scientific">Ktedonobacter racemifer DSM 44963</name>
    <dbReference type="NCBI Taxonomy" id="485913"/>
    <lineage>
        <taxon>Bacteria</taxon>
        <taxon>Bacillati</taxon>
        <taxon>Chloroflexota</taxon>
        <taxon>Ktedonobacteria</taxon>
        <taxon>Ktedonobacterales</taxon>
        <taxon>Ktedonobacteraceae</taxon>
        <taxon>Ktedonobacter</taxon>
    </lineage>
</organism>
<dbReference type="PANTHER" id="PTHR42912">
    <property type="entry name" value="METHYLTRANSFERASE"/>
    <property type="match status" value="1"/>
</dbReference>
<keyword evidence="3" id="KW-1185">Reference proteome</keyword>
<dbReference type="EMBL" id="ADVG01000001">
    <property type="protein sequence ID" value="EFH90509.1"/>
    <property type="molecule type" value="Genomic_DNA"/>
</dbReference>
<dbReference type="InParanoid" id="D6TFA9"/>
<comment type="caution">
    <text evidence="2">The sequence shown here is derived from an EMBL/GenBank/DDBJ whole genome shotgun (WGS) entry which is preliminary data.</text>
</comment>
<dbReference type="InterPro" id="IPR050508">
    <property type="entry name" value="Methyltransf_Superfamily"/>
</dbReference>
<dbReference type="eggNOG" id="COG2226">
    <property type="taxonomic scope" value="Bacteria"/>
</dbReference>
<gene>
    <name evidence="2" type="ORF">Krac_12132</name>
</gene>
<dbReference type="GO" id="GO:0008757">
    <property type="term" value="F:S-adenosylmethionine-dependent methyltransferase activity"/>
    <property type="evidence" value="ECO:0007669"/>
    <property type="project" value="InterPro"/>
</dbReference>
<dbReference type="CDD" id="cd02440">
    <property type="entry name" value="AdoMet_MTases"/>
    <property type="match status" value="1"/>
</dbReference>
<evidence type="ECO:0000313" key="3">
    <source>
        <dbReference type="Proteomes" id="UP000004508"/>
    </source>
</evidence>
<keyword evidence="2" id="KW-0808">Transferase</keyword>
<evidence type="ECO:0000313" key="2">
    <source>
        <dbReference type="EMBL" id="EFH90509.1"/>
    </source>
</evidence>
<dbReference type="Gene3D" id="3.40.50.150">
    <property type="entry name" value="Vaccinia Virus protein VP39"/>
    <property type="match status" value="1"/>
</dbReference>